<dbReference type="EMBL" id="CP144700">
    <property type="protein sequence ID" value="WVZ24760.1"/>
    <property type="molecule type" value="Genomic_DNA"/>
</dbReference>
<dbReference type="Gene3D" id="3.30.70.270">
    <property type="match status" value="1"/>
</dbReference>
<accession>A0AAQ3PBU8</accession>
<protein>
    <recommendedName>
        <fullName evidence="3">Reverse transcriptase domain-containing protein</fullName>
    </recommendedName>
</protein>
<evidence type="ECO:0008006" key="3">
    <source>
        <dbReference type="Google" id="ProtNLM"/>
    </source>
</evidence>
<dbReference type="InterPro" id="IPR043502">
    <property type="entry name" value="DNA/RNA_pol_sf"/>
</dbReference>
<dbReference type="PANTHER" id="PTHR24559">
    <property type="entry name" value="TRANSPOSON TY3-I GAG-POL POLYPROTEIN"/>
    <property type="match status" value="1"/>
</dbReference>
<dbReference type="InterPro" id="IPR053134">
    <property type="entry name" value="RNA-dir_DNA_polymerase"/>
</dbReference>
<sequence>MHDIDPTLLSHQLSILPSAKSVAQRKQKLGEKCQAIVHKEVIALRESEFIKEATYTTWPANVGVMKKYSGKWRMCVNYTDLNKACPKEKYPFPYFDRFVDNTIGYKLLSFLNAYSGYNQIRMYPPNKEKIASMTEVTKFCYKVTYQRLMDQVFVKLIRNIMEVYIDNMVIKYTIAADHSKHLQIVFEASSIPPT</sequence>
<name>A0AAQ3PBU8_VIGMU</name>
<dbReference type="InterPro" id="IPR043128">
    <property type="entry name" value="Rev_trsase/Diguanyl_cyclase"/>
</dbReference>
<dbReference type="PANTHER" id="PTHR24559:SF444">
    <property type="entry name" value="REVERSE TRANSCRIPTASE DOMAIN-CONTAINING PROTEIN"/>
    <property type="match status" value="1"/>
</dbReference>
<dbReference type="Proteomes" id="UP001374535">
    <property type="component" value="Chromosome 1"/>
</dbReference>
<organism evidence="1 2">
    <name type="scientific">Vigna mungo</name>
    <name type="common">Black gram</name>
    <name type="synonym">Phaseolus mungo</name>
    <dbReference type="NCBI Taxonomy" id="3915"/>
    <lineage>
        <taxon>Eukaryota</taxon>
        <taxon>Viridiplantae</taxon>
        <taxon>Streptophyta</taxon>
        <taxon>Embryophyta</taxon>
        <taxon>Tracheophyta</taxon>
        <taxon>Spermatophyta</taxon>
        <taxon>Magnoliopsida</taxon>
        <taxon>eudicotyledons</taxon>
        <taxon>Gunneridae</taxon>
        <taxon>Pentapetalae</taxon>
        <taxon>rosids</taxon>
        <taxon>fabids</taxon>
        <taxon>Fabales</taxon>
        <taxon>Fabaceae</taxon>
        <taxon>Papilionoideae</taxon>
        <taxon>50 kb inversion clade</taxon>
        <taxon>NPAAA clade</taxon>
        <taxon>indigoferoid/millettioid clade</taxon>
        <taxon>Phaseoleae</taxon>
        <taxon>Vigna</taxon>
    </lineage>
</organism>
<dbReference type="Gene3D" id="3.10.10.10">
    <property type="entry name" value="HIV Type 1 Reverse Transcriptase, subunit A, domain 1"/>
    <property type="match status" value="1"/>
</dbReference>
<dbReference type="AlphaFoldDB" id="A0AAQ3PBU8"/>
<evidence type="ECO:0000313" key="1">
    <source>
        <dbReference type="EMBL" id="WVZ24760.1"/>
    </source>
</evidence>
<proteinExistence type="predicted"/>
<keyword evidence="2" id="KW-1185">Reference proteome</keyword>
<reference evidence="1 2" key="1">
    <citation type="journal article" date="2023" name="Life. Sci Alliance">
        <title>Evolutionary insights into 3D genome organization and epigenetic landscape of Vigna mungo.</title>
        <authorList>
            <person name="Junaid A."/>
            <person name="Singh B."/>
            <person name="Bhatia S."/>
        </authorList>
    </citation>
    <scope>NUCLEOTIDE SEQUENCE [LARGE SCALE GENOMIC DNA]</scope>
    <source>
        <strain evidence="1">Urdbean</strain>
    </source>
</reference>
<dbReference type="SUPFAM" id="SSF56672">
    <property type="entry name" value="DNA/RNA polymerases"/>
    <property type="match status" value="1"/>
</dbReference>
<evidence type="ECO:0000313" key="2">
    <source>
        <dbReference type="Proteomes" id="UP001374535"/>
    </source>
</evidence>
<gene>
    <name evidence="1" type="ORF">V8G54_003304</name>
</gene>
<dbReference type="CDD" id="cd01647">
    <property type="entry name" value="RT_LTR"/>
    <property type="match status" value="1"/>
</dbReference>